<organism evidence="2 3">
    <name type="scientific">Plasmodium yoelii yoelii</name>
    <dbReference type="NCBI Taxonomy" id="73239"/>
    <lineage>
        <taxon>Eukaryota</taxon>
        <taxon>Sar</taxon>
        <taxon>Alveolata</taxon>
        <taxon>Apicomplexa</taxon>
        <taxon>Aconoidasida</taxon>
        <taxon>Haemosporida</taxon>
        <taxon>Plasmodiidae</taxon>
        <taxon>Plasmodium</taxon>
        <taxon>Plasmodium (Vinckeia)</taxon>
    </lineage>
</organism>
<protein>
    <submittedName>
        <fullName evidence="2">Uncharacterized protein</fullName>
    </submittedName>
</protein>
<evidence type="ECO:0000313" key="3">
    <source>
        <dbReference type="Proteomes" id="UP000008553"/>
    </source>
</evidence>
<comment type="caution">
    <text evidence="2">The sequence shown here is derived from an EMBL/GenBank/DDBJ whole genome shotgun (WGS) entry which is preliminary data.</text>
</comment>
<dbReference type="STRING" id="73239.Q7R800"/>
<dbReference type="InParanoid" id="Q7R800"/>
<dbReference type="EMBL" id="AABL01002721">
    <property type="protein sequence ID" value="EAA19871.1"/>
    <property type="molecule type" value="Genomic_DNA"/>
</dbReference>
<sequence length="713" mass="83780">MQTSDKNVMENDKLNFESEASKLLDLKTTGNYGVFGLGKDTNLSIANTNIRDGDIQMDIDFIDMEKELDLLNDENYKKILEGNNNNINNGSNINGTAIDVGNSSISNFPGDDNMIESLCINELKSEEDDHLFSDRNYADKDELISMLRKKLKFKTKDYNLIMDTLIRTKEECSKKTDQIKELQTNNNKIEKECFELKKELERKNSQSNLNIENHSFYKKEYDEIKYKLVICEDKYKEVLKKNESLNKEITNLKNEKIKYEINKKTEIEKFKLEEERLRDENEKLTSKGNLLINKYLEAEKKSYAIEQKYKEEIQNLKNILNKEEINKKNSIQNFAKVKDILSQSLAKSEESYKQVVQAEKERDNLKVQNENLQNTINDLKGKIDNLKNCIKIFENKYKEIIKKNNNMFAITHEFINQKNCKIIILRKNAEIKDVFEKGNNNNNMITSSVIDDYNQQTPSCVSNNSGGIKLSHTEEYNQKNLMSNLVINNIHERKMKKKDFSNTTYNGNEEGHTHSNVDNTNYSNKEDGSFIDEYYYSPSSYAIEQIMGNLEKAIVEIENTQIAYFRNSNLLTYIDDYMLTLQIFNRISDYNDAYKIENLLEDEEYSFIIDKACKNVNNNDDDNTFLGSYPSEDNKIGIIITELEKCKKNYSDEELLHLFEETKLLEKYRKFYHDHFVNINNIFNKFISLNLFNVETKHKNVYERYFNLFNLNF</sequence>
<reference evidence="2 3" key="1">
    <citation type="journal article" date="2002" name="Nature">
        <title>Genome sequence and comparative analysis of the model rodent malaria parasite Plasmodium yoelii yoelii.</title>
        <authorList>
            <person name="Carlton J.M."/>
            <person name="Angiuoli S.V."/>
            <person name="Suh B.B."/>
            <person name="Kooij T.W."/>
            <person name="Pertea M."/>
            <person name="Silva J.C."/>
            <person name="Ermolaeva M.D."/>
            <person name="Allen J.E."/>
            <person name="Selengut J.D."/>
            <person name="Koo H.L."/>
            <person name="Peterson J.D."/>
            <person name="Pop M."/>
            <person name="Kosack D.S."/>
            <person name="Shumway M.F."/>
            <person name="Bidwell S.L."/>
            <person name="Shallom S.J."/>
            <person name="van Aken S.E."/>
            <person name="Riedmuller S.B."/>
            <person name="Feldblyum T.V."/>
            <person name="Cho J.K."/>
            <person name="Quackenbush J."/>
            <person name="Sedegah M."/>
            <person name="Shoaibi A."/>
            <person name="Cummings L.M."/>
            <person name="Florens L."/>
            <person name="Yates J.R."/>
            <person name="Raine J.D."/>
            <person name="Sinden R.E."/>
            <person name="Harris M.A."/>
            <person name="Cunningham D.A."/>
            <person name="Preiser P.R."/>
            <person name="Bergman L.W."/>
            <person name="Vaidya A.B."/>
            <person name="van Lin L.H."/>
            <person name="Janse C.J."/>
            <person name="Waters A.P."/>
            <person name="Smith H.O."/>
            <person name="White O.R."/>
            <person name="Salzberg S.L."/>
            <person name="Venter J.C."/>
            <person name="Fraser C.M."/>
            <person name="Hoffman S.L."/>
            <person name="Gardner M.J."/>
            <person name="Carucci D.J."/>
        </authorList>
    </citation>
    <scope>NUCLEOTIDE SEQUENCE [LARGE SCALE GENOMIC DNA]</scope>
    <source>
        <strain evidence="2 3">17XNL</strain>
    </source>
</reference>
<feature type="non-terminal residue" evidence="2">
    <location>
        <position position="713"/>
    </location>
</feature>
<name>Q7R800_PLAYO</name>
<gene>
    <name evidence="2" type="ORF">PY07424</name>
</gene>
<dbReference type="PaxDb" id="73239-Q7R800"/>
<keyword evidence="1" id="KW-0175">Coiled coil</keyword>
<dbReference type="AlphaFoldDB" id="Q7R800"/>
<dbReference type="Proteomes" id="UP000008553">
    <property type="component" value="Unassembled WGS sequence"/>
</dbReference>
<keyword evidence="3" id="KW-1185">Reference proteome</keyword>
<feature type="coiled-coil region" evidence="1">
    <location>
        <begin position="165"/>
        <end position="403"/>
    </location>
</feature>
<accession>Q7R800</accession>
<proteinExistence type="predicted"/>
<evidence type="ECO:0000256" key="1">
    <source>
        <dbReference type="SAM" id="Coils"/>
    </source>
</evidence>
<evidence type="ECO:0000313" key="2">
    <source>
        <dbReference type="EMBL" id="EAA19871.1"/>
    </source>
</evidence>